<evidence type="ECO:0000313" key="1">
    <source>
        <dbReference type="EMBL" id="AZS50667.1"/>
    </source>
</evidence>
<keyword evidence="2" id="KW-1185">Reference proteome</keyword>
<dbReference type="Pfam" id="PF11753">
    <property type="entry name" value="DUF3310"/>
    <property type="match status" value="1"/>
</dbReference>
<proteinExistence type="predicted"/>
<reference evidence="2" key="1">
    <citation type="submission" date="2018-06" db="EMBL/GenBank/DDBJ databases">
        <title>Complete genome of Pseudomonas insecticola strain QZS01.</title>
        <authorList>
            <person name="Wang J."/>
            <person name="Su Q."/>
        </authorList>
    </citation>
    <scope>NUCLEOTIDE SEQUENCE [LARGE SCALE GENOMIC DNA]</scope>
    <source>
        <strain evidence="2">QZS01</strain>
    </source>
</reference>
<gene>
    <name evidence="1" type="ORF">DM558_07690</name>
</gene>
<dbReference type="Proteomes" id="UP000273143">
    <property type="component" value="Chromosome"/>
</dbReference>
<dbReference type="KEGG" id="emo:DM558_07690"/>
<dbReference type="EMBL" id="CP029822">
    <property type="protein sequence ID" value="AZS50667.1"/>
    <property type="molecule type" value="Genomic_DNA"/>
</dbReference>
<dbReference type="InterPro" id="IPR021739">
    <property type="entry name" value="SaV-like"/>
</dbReference>
<evidence type="ECO:0000313" key="2">
    <source>
        <dbReference type="Proteomes" id="UP000273143"/>
    </source>
</evidence>
<accession>A0A3Q9JJ10</accession>
<name>A0A3Q9JJ10_9GAMM</name>
<protein>
    <submittedName>
        <fullName evidence="1">DUF3310 domain-containing protein</fullName>
    </submittedName>
</protein>
<dbReference type="RefSeq" id="WP_127163192.1">
    <property type="nucleotide sequence ID" value="NZ_CP029822.1"/>
</dbReference>
<sequence>MNDITNPKHYQIYEGLEALDVMRAVMTDEQYRGYLKGNILKYKLRAGQKGTHEDALKDLAKAKQYQAILEAVK</sequence>
<organism evidence="1 2">
    <name type="scientific">Entomomonas moraniae</name>
    <dbReference type="NCBI Taxonomy" id="2213226"/>
    <lineage>
        <taxon>Bacteria</taxon>
        <taxon>Pseudomonadati</taxon>
        <taxon>Pseudomonadota</taxon>
        <taxon>Gammaproteobacteria</taxon>
        <taxon>Pseudomonadales</taxon>
        <taxon>Pseudomonadaceae</taxon>
        <taxon>Entomomonas</taxon>
    </lineage>
</organism>
<dbReference type="AlphaFoldDB" id="A0A3Q9JJ10"/>